<dbReference type="InterPro" id="IPR052036">
    <property type="entry name" value="Hydrolase/PRTase-associated"/>
</dbReference>
<evidence type="ECO:0000313" key="1">
    <source>
        <dbReference type="EMBL" id="GAC40802.1"/>
    </source>
</evidence>
<dbReference type="PANTHER" id="PTHR31299">
    <property type="entry name" value="ESTERASE, PUTATIVE (AFU_ORTHOLOGUE AFUA_1G05850)-RELATED"/>
    <property type="match status" value="1"/>
</dbReference>
<dbReference type="RefSeq" id="WP_006284024.1">
    <property type="nucleotide sequence ID" value="NZ_BALG01000008.1"/>
</dbReference>
<dbReference type="GO" id="GO:0046677">
    <property type="term" value="P:response to antibiotic"/>
    <property type="evidence" value="ECO:0007669"/>
    <property type="project" value="InterPro"/>
</dbReference>
<accession>M9L7B5</accession>
<reference evidence="1 2" key="1">
    <citation type="submission" date="2012-10" db="EMBL/GenBank/DDBJ databases">
        <title>Draft Genome Sequence of Paenibacillus popilliae ATCC 14706T.</title>
        <authorList>
            <person name="Iiyama K."/>
            <person name="Mori K."/>
            <person name="Mon H."/>
            <person name="Chieda Y."/>
            <person name="Lee J.M."/>
            <person name="Kusakabe T."/>
            <person name="Tashiro K."/>
            <person name="Asano S."/>
            <person name="Yasunaga-Aoki C."/>
            <person name="Shimizu S."/>
        </authorList>
    </citation>
    <scope>NUCLEOTIDE SEQUENCE [LARGE SCALE GENOMIC DNA]</scope>
    <source>
        <strain evidence="1 2">ATCC 14706</strain>
    </source>
</reference>
<proteinExistence type="predicted"/>
<dbReference type="Proteomes" id="UP000029453">
    <property type="component" value="Unassembled WGS sequence"/>
</dbReference>
<dbReference type="CDD" id="cd14728">
    <property type="entry name" value="Ere-like"/>
    <property type="match status" value="1"/>
</dbReference>
<name>M9L7B5_PAEPP</name>
<dbReference type="OrthoDB" id="9810066at2"/>
<comment type="caution">
    <text evidence="1">The sequence shown here is derived from an EMBL/GenBank/DDBJ whole genome shotgun (WGS) entry which is preliminary data.</text>
</comment>
<protein>
    <submittedName>
        <fullName evidence="1">Erythromycin esterase homolog</fullName>
    </submittedName>
</protein>
<gene>
    <name evidence="1" type="ORF">PPOP_0129</name>
</gene>
<dbReference type="InterPro" id="IPR007815">
    <property type="entry name" value="Emycin_Estase"/>
</dbReference>
<dbReference type="AlphaFoldDB" id="M9L7B5"/>
<sequence>MNFFGRFSKKYVQEVNWIRNNSYRFPEPSACNHTDFEPIRPYIADKRIVWIGENSHGVAQNNMLKAKLIAFLHQELDFKVVAFESGLSECYSVNGLKGRLDAEEMMKQSIFSLWRTEETLPLFQLLKSTDLTLAGFDFQPSATVHPLREMLQRQGDLGIDTIEELHQLAEYSNQWYYRIGKFRANRKRIPKELLMEFEDSKAEKLRTIVQLRSALESYPKNQVLLMLGRFLDNTAIFLHCLACSDRKYGKYRDQVMADNLEWLLTVLYPQEKVVVWAHNFHIFKNFKTFTGFRPMGSLVSKQMVENSYYIGLFMYQGTAAMENRSEYQLTNYTCQN</sequence>
<dbReference type="PANTHER" id="PTHR31299:SF0">
    <property type="entry name" value="ESTERASE, PUTATIVE (AFU_ORTHOLOGUE AFUA_1G05850)-RELATED"/>
    <property type="match status" value="1"/>
</dbReference>
<dbReference type="Gene3D" id="3.40.1660.10">
    <property type="entry name" value="EreA-like (biosynthetic domain)"/>
    <property type="match status" value="2"/>
</dbReference>
<organism evidence="1 2">
    <name type="scientific">Paenibacillus popilliae ATCC 14706</name>
    <dbReference type="NCBI Taxonomy" id="1212764"/>
    <lineage>
        <taxon>Bacteria</taxon>
        <taxon>Bacillati</taxon>
        <taxon>Bacillota</taxon>
        <taxon>Bacilli</taxon>
        <taxon>Bacillales</taxon>
        <taxon>Paenibacillaceae</taxon>
        <taxon>Paenibacillus</taxon>
    </lineage>
</organism>
<dbReference type="EMBL" id="BALG01000008">
    <property type="protein sequence ID" value="GAC40802.1"/>
    <property type="molecule type" value="Genomic_DNA"/>
</dbReference>
<evidence type="ECO:0000313" key="2">
    <source>
        <dbReference type="Proteomes" id="UP000029453"/>
    </source>
</evidence>
<keyword evidence="2" id="KW-1185">Reference proteome</keyword>
<dbReference type="Pfam" id="PF05139">
    <property type="entry name" value="Erythro_esteras"/>
    <property type="match status" value="1"/>
</dbReference>
<dbReference type="SUPFAM" id="SSF159501">
    <property type="entry name" value="EreA/ChaN-like"/>
    <property type="match status" value="1"/>
</dbReference>